<dbReference type="GO" id="GO:0005524">
    <property type="term" value="F:ATP binding"/>
    <property type="evidence" value="ECO:0007669"/>
    <property type="project" value="UniProtKB-UniRule"/>
</dbReference>
<evidence type="ECO:0000256" key="3">
    <source>
        <dbReference type="ARBA" id="ARBA00012071"/>
    </source>
</evidence>
<dbReference type="Pfam" id="PF02606">
    <property type="entry name" value="LpxK"/>
    <property type="match status" value="1"/>
</dbReference>
<keyword evidence="14" id="KW-0472">Membrane</keyword>
<evidence type="ECO:0000256" key="12">
    <source>
        <dbReference type="ARBA" id="ARBA00029757"/>
    </source>
</evidence>
<sequence>MSAALAKAIERCWYSSPGILWLLYPLALLFRLLSYFRRRSQTQSSVKFAVPVCIVGNIAIGGTGKTPTIIALVHALAEQGITAGVVARGYGASLAKDEVRVLDANATAAMVGDEPLLIYKRTGCAVAVGSNRVAACEALLKSHAVDVILSDDGMQHYKLGRDLELALLDGERVFGNAQLLPVGPLREHPKRLQSVNWLLVNGGNAEHVNARLQALRVINTAELSSKPNKLNKTLAPVFAHLEAVKLVNLANGKTLLLQNIAELGAFVAVAGIGNPSRFFNTLKSTGITGFDTFSYPDHHKFTSADFRQFDSKAIVMTEKDAVKCTPFATDAMWYVPVDLKLPQTFIADFCAQIRKVIALYN</sequence>
<evidence type="ECO:0000256" key="6">
    <source>
        <dbReference type="ARBA" id="ARBA00022556"/>
    </source>
</evidence>
<dbReference type="EC" id="2.7.1.130" evidence="3 13"/>
<dbReference type="GO" id="GO:0009245">
    <property type="term" value="P:lipid A biosynthetic process"/>
    <property type="evidence" value="ECO:0007669"/>
    <property type="project" value="UniProtKB-UniRule"/>
</dbReference>
<dbReference type="NCBIfam" id="TIGR00682">
    <property type="entry name" value="lpxK"/>
    <property type="match status" value="1"/>
</dbReference>
<dbReference type="GO" id="GO:0009244">
    <property type="term" value="P:lipopolysaccharide core region biosynthetic process"/>
    <property type="evidence" value="ECO:0007669"/>
    <property type="project" value="TreeGrafter"/>
</dbReference>
<evidence type="ECO:0000256" key="7">
    <source>
        <dbReference type="ARBA" id="ARBA00022679"/>
    </source>
</evidence>
<gene>
    <name evidence="13 15" type="primary">lpxK</name>
    <name evidence="15" type="ORF">Q4521_01420</name>
</gene>
<keyword evidence="6 13" id="KW-0441">Lipid A biosynthesis</keyword>
<dbReference type="RefSeq" id="WP_303490347.1">
    <property type="nucleotide sequence ID" value="NZ_JAUOPB010000001.1"/>
</dbReference>
<keyword evidence="7 13" id="KW-0808">Transferase</keyword>
<dbReference type="InterPro" id="IPR027417">
    <property type="entry name" value="P-loop_NTPase"/>
</dbReference>
<accession>A0AAW7X073</accession>
<comment type="similarity">
    <text evidence="13">Belongs to the LpxK family.</text>
</comment>
<evidence type="ECO:0000256" key="4">
    <source>
        <dbReference type="ARBA" id="ARBA00016436"/>
    </source>
</evidence>
<evidence type="ECO:0000313" key="16">
    <source>
        <dbReference type="Proteomes" id="UP001169760"/>
    </source>
</evidence>
<keyword evidence="8 13" id="KW-0547">Nucleotide-binding</keyword>
<keyword evidence="14" id="KW-0812">Transmembrane</keyword>
<evidence type="ECO:0000256" key="9">
    <source>
        <dbReference type="ARBA" id="ARBA00022777"/>
    </source>
</evidence>
<keyword evidence="10 13" id="KW-0067">ATP-binding</keyword>
<evidence type="ECO:0000256" key="10">
    <source>
        <dbReference type="ARBA" id="ARBA00022840"/>
    </source>
</evidence>
<dbReference type="PANTHER" id="PTHR42724:SF1">
    <property type="entry name" value="TETRAACYLDISACCHARIDE 4'-KINASE, MITOCHONDRIAL-RELATED"/>
    <property type="match status" value="1"/>
</dbReference>
<dbReference type="PANTHER" id="PTHR42724">
    <property type="entry name" value="TETRAACYLDISACCHARIDE 4'-KINASE"/>
    <property type="match status" value="1"/>
</dbReference>
<feature type="binding site" evidence="13">
    <location>
        <begin position="59"/>
        <end position="66"/>
    </location>
    <ligand>
        <name>ATP</name>
        <dbReference type="ChEBI" id="CHEBI:30616"/>
    </ligand>
</feature>
<evidence type="ECO:0000313" key="15">
    <source>
        <dbReference type="EMBL" id="MDO6421125.1"/>
    </source>
</evidence>
<reference evidence="15" key="1">
    <citation type="submission" date="2023-07" db="EMBL/GenBank/DDBJ databases">
        <title>Genome content predicts the carbon catabolic preferences of heterotrophic bacteria.</title>
        <authorList>
            <person name="Gralka M."/>
        </authorList>
    </citation>
    <scope>NUCLEOTIDE SEQUENCE</scope>
    <source>
        <strain evidence="15">I3M17_2</strain>
    </source>
</reference>
<dbReference type="EMBL" id="JAUOPB010000001">
    <property type="protein sequence ID" value="MDO6421125.1"/>
    <property type="molecule type" value="Genomic_DNA"/>
</dbReference>
<protein>
    <recommendedName>
        <fullName evidence="4 13">Tetraacyldisaccharide 4'-kinase</fullName>
        <ecNumber evidence="3 13">2.7.1.130</ecNumber>
    </recommendedName>
    <alternativeName>
        <fullName evidence="12 13">Lipid A 4'-kinase</fullName>
    </alternativeName>
</protein>
<proteinExistence type="inferred from homology"/>
<dbReference type="GO" id="GO:0009029">
    <property type="term" value="F:lipid-A 4'-kinase activity"/>
    <property type="evidence" value="ECO:0007669"/>
    <property type="project" value="UniProtKB-UniRule"/>
</dbReference>
<dbReference type="GO" id="GO:0005886">
    <property type="term" value="C:plasma membrane"/>
    <property type="evidence" value="ECO:0007669"/>
    <property type="project" value="TreeGrafter"/>
</dbReference>
<dbReference type="SUPFAM" id="SSF52540">
    <property type="entry name" value="P-loop containing nucleoside triphosphate hydrolases"/>
    <property type="match status" value="1"/>
</dbReference>
<evidence type="ECO:0000256" key="13">
    <source>
        <dbReference type="HAMAP-Rule" id="MF_00409"/>
    </source>
</evidence>
<dbReference type="HAMAP" id="MF_00409">
    <property type="entry name" value="LpxK"/>
    <property type="match status" value="1"/>
</dbReference>
<evidence type="ECO:0000256" key="8">
    <source>
        <dbReference type="ARBA" id="ARBA00022741"/>
    </source>
</evidence>
<comment type="caution">
    <text evidence="15">The sequence shown here is derived from an EMBL/GenBank/DDBJ whole genome shotgun (WGS) entry which is preliminary data.</text>
</comment>
<keyword evidence="9 13" id="KW-0418">Kinase</keyword>
<dbReference type="AlphaFoldDB" id="A0AAW7X073"/>
<keyword evidence="14" id="KW-1133">Transmembrane helix</keyword>
<evidence type="ECO:0000256" key="11">
    <source>
        <dbReference type="ARBA" id="ARBA00023098"/>
    </source>
</evidence>
<organism evidence="15 16">
    <name type="scientific">Saccharophagus degradans</name>
    <dbReference type="NCBI Taxonomy" id="86304"/>
    <lineage>
        <taxon>Bacteria</taxon>
        <taxon>Pseudomonadati</taxon>
        <taxon>Pseudomonadota</taxon>
        <taxon>Gammaproteobacteria</taxon>
        <taxon>Cellvibrionales</taxon>
        <taxon>Cellvibrionaceae</taxon>
        <taxon>Saccharophagus</taxon>
    </lineage>
</organism>
<comment type="pathway">
    <text evidence="2 13">Glycolipid biosynthesis; lipid IV(A) biosynthesis; lipid IV(A) from (3R)-3-hydroxytetradecanoyl-[acyl-carrier-protein] and UDP-N-acetyl-alpha-D-glucosamine: step 6/6.</text>
</comment>
<feature type="transmembrane region" description="Helical" evidence="14">
    <location>
        <begin position="18"/>
        <end position="36"/>
    </location>
</feature>
<evidence type="ECO:0000256" key="5">
    <source>
        <dbReference type="ARBA" id="ARBA00022516"/>
    </source>
</evidence>
<evidence type="ECO:0000256" key="2">
    <source>
        <dbReference type="ARBA" id="ARBA00004870"/>
    </source>
</evidence>
<comment type="catalytic activity">
    <reaction evidence="13">
        <text>a lipid A disaccharide + ATP = a lipid IVA + ADP + H(+)</text>
        <dbReference type="Rhea" id="RHEA:67840"/>
        <dbReference type="ChEBI" id="CHEBI:15378"/>
        <dbReference type="ChEBI" id="CHEBI:30616"/>
        <dbReference type="ChEBI" id="CHEBI:176343"/>
        <dbReference type="ChEBI" id="CHEBI:176425"/>
        <dbReference type="ChEBI" id="CHEBI:456216"/>
        <dbReference type="EC" id="2.7.1.130"/>
    </reaction>
</comment>
<keyword evidence="11 13" id="KW-0443">Lipid metabolism</keyword>
<evidence type="ECO:0000256" key="1">
    <source>
        <dbReference type="ARBA" id="ARBA00002274"/>
    </source>
</evidence>
<dbReference type="Proteomes" id="UP001169760">
    <property type="component" value="Unassembled WGS sequence"/>
</dbReference>
<evidence type="ECO:0000256" key="14">
    <source>
        <dbReference type="SAM" id="Phobius"/>
    </source>
</evidence>
<keyword evidence="5 13" id="KW-0444">Lipid biosynthesis</keyword>
<comment type="function">
    <text evidence="1 13">Transfers the gamma-phosphate of ATP to the 4'-position of a tetraacyldisaccharide 1-phosphate intermediate (termed DS-1-P) to form tetraacyldisaccharide 1,4'-bis-phosphate (lipid IVA).</text>
</comment>
<name>A0AAW7X073_9GAMM</name>
<dbReference type="InterPro" id="IPR003758">
    <property type="entry name" value="LpxK"/>
</dbReference>